<feature type="transmembrane region" description="Helical" evidence="7">
    <location>
        <begin position="332"/>
        <end position="355"/>
    </location>
</feature>
<dbReference type="GO" id="GO:0005886">
    <property type="term" value="C:plasma membrane"/>
    <property type="evidence" value="ECO:0007669"/>
    <property type="project" value="UniProtKB-SubCell"/>
</dbReference>
<evidence type="ECO:0000256" key="1">
    <source>
        <dbReference type="ARBA" id="ARBA00004651"/>
    </source>
</evidence>
<reference evidence="9 10" key="1">
    <citation type="journal article" date="2016" name="Nat. Commun.">
        <title>Thousands of microbial genomes shed light on interconnected biogeochemical processes in an aquifer system.</title>
        <authorList>
            <person name="Anantharaman K."/>
            <person name="Brown C.T."/>
            <person name="Hug L.A."/>
            <person name="Sharon I."/>
            <person name="Castelle C.J."/>
            <person name="Probst A.J."/>
            <person name="Thomas B.C."/>
            <person name="Singh A."/>
            <person name="Wilkins M.J."/>
            <person name="Karaoz U."/>
            <person name="Brodie E.L."/>
            <person name="Williams K.H."/>
            <person name="Hubbard S.S."/>
            <person name="Banfield J.F."/>
        </authorList>
    </citation>
    <scope>NUCLEOTIDE SEQUENCE [LARGE SCALE GENOMIC DNA]</scope>
</reference>
<evidence type="ECO:0000259" key="8">
    <source>
        <dbReference type="Pfam" id="PF00482"/>
    </source>
</evidence>
<dbReference type="Pfam" id="PF00482">
    <property type="entry name" value="T2SSF"/>
    <property type="match status" value="2"/>
</dbReference>
<evidence type="ECO:0000313" key="10">
    <source>
        <dbReference type="Proteomes" id="UP000176629"/>
    </source>
</evidence>
<dbReference type="Proteomes" id="UP000176629">
    <property type="component" value="Unassembled WGS sequence"/>
</dbReference>
<proteinExistence type="inferred from homology"/>
<sequence>MQKIKKIIKKISFTRFSIKDQIFFVKRMSFLMKAGVSLRESLLMIREQTHKKRYAAILDAVINHVSNGKNLSTSLARFKNIFGNFTISIIGFGEQSGILSENLEYVADELEKRNALRKKIISASIYPIIVTIATLFIVIFLIVYLFPKIMPIFRSINMDLPFSTRIVISVSNFIIHYGLISILFLVVIFTVIFVLLKKNQAFHFYFDAFLLKIPVIGKMIRDYNMANFTRTFGLLLKSGISVAEALPISARTTANIVYKRELKILANIVNRGAKISTHLAKRRKIFPEIVTQIISVGEHSGNLSGSLIYLSEMYESELDDFTKNLGNMVEPILMIIMGVLIGFIAISIITPIYGITQHLQPK</sequence>
<dbReference type="InterPro" id="IPR003004">
    <property type="entry name" value="GspF/PilC"/>
</dbReference>
<keyword evidence="5 7" id="KW-1133">Transmembrane helix</keyword>
<protein>
    <recommendedName>
        <fullName evidence="8">Type II secretion system protein GspF domain-containing protein</fullName>
    </recommendedName>
</protein>
<keyword evidence="3" id="KW-1003">Cell membrane</keyword>
<keyword evidence="4 7" id="KW-0812">Transmembrane</keyword>
<name>A0A1F6XLF2_9BACT</name>
<dbReference type="PANTHER" id="PTHR30012">
    <property type="entry name" value="GENERAL SECRETION PATHWAY PROTEIN"/>
    <property type="match status" value="1"/>
</dbReference>
<dbReference type="InterPro" id="IPR042094">
    <property type="entry name" value="T2SS_GspF_sf"/>
</dbReference>
<feature type="transmembrane region" description="Helical" evidence="7">
    <location>
        <begin position="166"/>
        <end position="196"/>
    </location>
</feature>
<dbReference type="STRING" id="1801773.A3A03_01460"/>
<evidence type="ECO:0000256" key="7">
    <source>
        <dbReference type="SAM" id="Phobius"/>
    </source>
</evidence>
<evidence type="ECO:0000256" key="4">
    <source>
        <dbReference type="ARBA" id="ARBA00022692"/>
    </source>
</evidence>
<dbReference type="Gene3D" id="1.20.81.30">
    <property type="entry name" value="Type II secretion system (T2SS), domain F"/>
    <property type="match status" value="2"/>
</dbReference>
<dbReference type="InterPro" id="IPR018076">
    <property type="entry name" value="T2SS_GspF_dom"/>
</dbReference>
<gene>
    <name evidence="9" type="ORF">A3A03_01460</name>
</gene>
<comment type="subcellular location">
    <subcellularLocation>
        <location evidence="1">Cell membrane</location>
        <topology evidence="1">Multi-pass membrane protein</topology>
    </subcellularLocation>
</comment>
<organism evidence="9 10">
    <name type="scientific">Candidatus Nomurabacteria bacterium RIFCSPLOWO2_01_FULL_40_18</name>
    <dbReference type="NCBI Taxonomy" id="1801773"/>
    <lineage>
        <taxon>Bacteria</taxon>
        <taxon>Candidatus Nomuraibacteriota</taxon>
    </lineage>
</organism>
<evidence type="ECO:0000313" key="9">
    <source>
        <dbReference type="EMBL" id="OGI94828.1"/>
    </source>
</evidence>
<dbReference type="PANTHER" id="PTHR30012:SF0">
    <property type="entry name" value="TYPE II SECRETION SYSTEM PROTEIN F-RELATED"/>
    <property type="match status" value="1"/>
</dbReference>
<dbReference type="PRINTS" id="PR00812">
    <property type="entry name" value="BCTERIALGSPF"/>
</dbReference>
<dbReference type="AlphaFoldDB" id="A0A1F6XLF2"/>
<feature type="transmembrane region" description="Helical" evidence="7">
    <location>
        <begin position="120"/>
        <end position="146"/>
    </location>
</feature>
<evidence type="ECO:0000256" key="5">
    <source>
        <dbReference type="ARBA" id="ARBA00022989"/>
    </source>
</evidence>
<comment type="similarity">
    <text evidence="2">Belongs to the GSP F family.</text>
</comment>
<comment type="caution">
    <text evidence="9">The sequence shown here is derived from an EMBL/GenBank/DDBJ whole genome shotgun (WGS) entry which is preliminary data.</text>
</comment>
<accession>A0A1F6XLF2</accession>
<keyword evidence="6 7" id="KW-0472">Membrane</keyword>
<evidence type="ECO:0000256" key="2">
    <source>
        <dbReference type="ARBA" id="ARBA00005745"/>
    </source>
</evidence>
<evidence type="ECO:0000256" key="6">
    <source>
        <dbReference type="ARBA" id="ARBA00023136"/>
    </source>
</evidence>
<feature type="domain" description="Type II secretion system protein GspF" evidence="8">
    <location>
        <begin position="24"/>
        <end position="147"/>
    </location>
</feature>
<dbReference type="EMBL" id="MFUX01000008">
    <property type="protein sequence ID" value="OGI94828.1"/>
    <property type="molecule type" value="Genomic_DNA"/>
</dbReference>
<evidence type="ECO:0000256" key="3">
    <source>
        <dbReference type="ARBA" id="ARBA00022475"/>
    </source>
</evidence>
<feature type="domain" description="Type II secretion system protein GspF" evidence="8">
    <location>
        <begin position="228"/>
        <end position="351"/>
    </location>
</feature>